<dbReference type="EMBL" id="VRZA01000016">
    <property type="protein sequence ID" value="TXS88895.1"/>
    <property type="molecule type" value="Genomic_DNA"/>
</dbReference>
<organism evidence="2 3">
    <name type="scientific">Parahaliea maris</name>
    <dbReference type="NCBI Taxonomy" id="2716870"/>
    <lineage>
        <taxon>Bacteria</taxon>
        <taxon>Pseudomonadati</taxon>
        <taxon>Pseudomonadota</taxon>
        <taxon>Gammaproteobacteria</taxon>
        <taxon>Cellvibrionales</taxon>
        <taxon>Halieaceae</taxon>
        <taxon>Parahaliea</taxon>
    </lineage>
</organism>
<protein>
    <submittedName>
        <fullName evidence="2">Type I secretion C-terminal target domain-containing protein</fullName>
    </submittedName>
</protein>
<dbReference type="PANTHER" id="PTHR39431:SF1">
    <property type="entry name" value="FRPA_C-RELATED PROTEIN"/>
    <property type="match status" value="1"/>
</dbReference>
<accession>A0A5C8ZL02</accession>
<dbReference type="Pfam" id="PF17963">
    <property type="entry name" value="Big_9"/>
    <property type="match status" value="3"/>
</dbReference>
<feature type="region of interest" description="Disordered" evidence="1">
    <location>
        <begin position="1"/>
        <end position="29"/>
    </location>
</feature>
<name>A0A5C8ZL02_9GAMM</name>
<dbReference type="InterPro" id="IPR019960">
    <property type="entry name" value="T1SS_VCA0849"/>
</dbReference>
<gene>
    <name evidence="2" type="ORF">FV139_20955</name>
</gene>
<feature type="non-terminal residue" evidence="2">
    <location>
        <position position="1"/>
    </location>
</feature>
<feature type="region of interest" description="Disordered" evidence="1">
    <location>
        <begin position="494"/>
        <end position="524"/>
    </location>
</feature>
<reference evidence="2 3" key="1">
    <citation type="submission" date="2019-08" db="EMBL/GenBank/DDBJ databases">
        <title>Parahaliea maris sp. nov., isolated from the surface seawater.</title>
        <authorList>
            <person name="Liu Y."/>
        </authorList>
    </citation>
    <scope>NUCLEOTIDE SEQUENCE [LARGE SCALE GENOMIC DNA]</scope>
    <source>
        <strain evidence="2 3">HSLHS9</strain>
    </source>
</reference>
<evidence type="ECO:0000313" key="2">
    <source>
        <dbReference type="EMBL" id="TXS88895.1"/>
    </source>
</evidence>
<dbReference type="PANTHER" id="PTHR39431">
    <property type="entry name" value="FRPA/C-RELATED PROTEIN"/>
    <property type="match status" value="1"/>
</dbReference>
<keyword evidence="3" id="KW-1185">Reference proteome</keyword>
<dbReference type="Proteomes" id="UP000321039">
    <property type="component" value="Unassembled WGS sequence"/>
</dbReference>
<sequence>GGDAIIDEDDLDQTGTDMDGSDTPTDPNAVTGDFSISSPDGVQSLTVGGIAVVSGGVVQGFPASTTTPLGNTLTITGFDGTTVNYSYTLNANETHSAAGEDSIFEDFAVSVVDPQGDSDSDTLSVQIVDDVATAMDDTNGTSAGGTVGGDVVANDVTGADGITGVVGAQTAADYAGGDLTNGVGVLVSTKGTLTLNGDGTYSYTANADATGDDVFYYTVQDGDGDLSTAILTITVDSEPMITNLTPKGDGGDAIIDEDDLDQTGTDMDGSDTPTDPNVVTGDFNVSSPDGIQTLTVGGIAVVTAGVVQSFPASVTTPLGNTLTITGFDGTTVSYSYTLNANETHSAAGEDSVFEDFAVSLVDPEGDSDSDTLSVQIVDDVATAMDDTNGTSAGGTVGGDVVANDVTGADGITGVVGAQTAVDYAGGDLTNGVGVLVSTKGTLTLNADGTYSYTANADATGDDVFYYTVQDGDGDLSTAILTITVDSEPMITNLTPKGDGGDAIIDEDDLDQTGTDMDGSDTPTDPNAVTGDFSISSPDGVQSLTVGGIAVVSGGVVQGFPASTTTPLGNTLTITGFDGSTVSYSYTLNANETHSVAGEDSIFEDFAVSVVDPQGDSDSDTLSVQIVDDVATAYDDGTIATLNEPAVGVNLGSAASLLLANDEFGADGLGASGISLVSPTGSAGGTITINGDGDLIYTNDIPNGQSVLDTFSYTITDGDGDVSAPATFSVSLTDVNEPPTINVNVGEDEVYEAYLTGGSGLPAGVSTPLTASGTITLADSDGLDSSVSIRVGGVSGDVVTMTALLSLEASGTPITLSNADVEYGQLQLTGYNSGTGEVQWQYTLQTNVDNDDAQEVLDGATDTLDLDDFTVEISDDAGATWVGPATGTVKVYDDEPVFSADGTLLISAPDNSLNIADIVDWTFGADGYASVSSDSGSAVVASQTADGVVINLLDSEGVVVGILTLNADGTDSLEVIDRPADIIQVPLSSASVSAGGPQPSYVLNDATTGLVTTVSGNDLVNPSTQGWAISDNQVDPGENILFSFAGPAVQNFTFMVEGITGGGDKMPDVAVTVTYDNGTTTLVNATFGDGGVFDSTNYAAIEAAIDGGRTISSVRVASAEPDKGNGFRLNNVSAGATSSEDPDDLNFNFTLDIVDGDGDVASQDFDITLQGAEDGSFSVTTATPITIDLGNDGVEYVSREAGIVFTDQVTGEVVNTAWIGADDGLLVFDADNSGTVNEAKEFVFTEWSETARTDMEAVAEVFDTNKDGVLDAQDEQFSQFAVWQDADGDGVTDAGELTSLVDLGVQSIALNYAEDSQSGSAADGDVFIHGQSTVTWTDGSTSTADDASFAQDPLDLKDLIGDSEEAELSSFLNVSFDGTNTIVEVSNSGSFEGNAGDADKVDHTVTFEGIDLVTGHDDMASIIQNMLDSGKLTVDQ</sequence>
<dbReference type="Gene3D" id="2.60.40.3440">
    <property type="match status" value="2"/>
</dbReference>
<dbReference type="RefSeq" id="WP_148070452.1">
    <property type="nucleotide sequence ID" value="NZ_VRZA01000016.1"/>
</dbReference>
<evidence type="ECO:0000313" key="3">
    <source>
        <dbReference type="Proteomes" id="UP000321039"/>
    </source>
</evidence>
<dbReference type="NCBIfam" id="TIGR03661">
    <property type="entry name" value="T1SS_VCA0849"/>
    <property type="match status" value="1"/>
</dbReference>
<comment type="caution">
    <text evidence="2">The sequence shown here is derived from an EMBL/GenBank/DDBJ whole genome shotgun (WGS) entry which is preliminary data.</text>
</comment>
<proteinExistence type="predicted"/>
<feature type="compositionally biased region" description="Acidic residues" evidence="1">
    <location>
        <begin position="1"/>
        <end position="12"/>
    </location>
</feature>
<evidence type="ECO:0000256" key="1">
    <source>
        <dbReference type="SAM" id="MobiDB-lite"/>
    </source>
</evidence>